<protein>
    <submittedName>
        <fullName evidence="1">Adenylate kinase</fullName>
    </submittedName>
</protein>
<proteinExistence type="predicted"/>
<name>A0A917BJP8_9MICO</name>
<sequence>MGPEPHESLVLRALDLLDAGSRPPLVVGVDGRSGSGKTDLAGRLEDGLAEAGTAVTTVHLDDLYPGWSGLSAGLETLCQDVLLPLRTGRPAAYRSWDWVAGVPGPLRPVRPAAVLLVEGVGVLSSGCSDLVDLRVWLEAPADVRRVRALARDGETFAPWWTTWAEQEERLLRHGRPEADVVLDTVSGRLTWSRLAP</sequence>
<dbReference type="SUPFAM" id="SSF52540">
    <property type="entry name" value="P-loop containing nucleoside triphosphate hydrolases"/>
    <property type="match status" value="1"/>
</dbReference>
<reference evidence="1" key="1">
    <citation type="journal article" date="2014" name="Int. J. Syst. Evol. Microbiol.">
        <title>Complete genome sequence of Corynebacterium casei LMG S-19264T (=DSM 44701T), isolated from a smear-ripened cheese.</title>
        <authorList>
            <consortium name="US DOE Joint Genome Institute (JGI-PGF)"/>
            <person name="Walter F."/>
            <person name="Albersmeier A."/>
            <person name="Kalinowski J."/>
            <person name="Ruckert C."/>
        </authorList>
    </citation>
    <scope>NUCLEOTIDE SEQUENCE</scope>
    <source>
        <strain evidence="1">CGMCC 1.12160</strain>
    </source>
</reference>
<organism evidence="1 2">
    <name type="scientific">Ornithinimicrobium tianjinense</name>
    <dbReference type="NCBI Taxonomy" id="1195761"/>
    <lineage>
        <taxon>Bacteria</taxon>
        <taxon>Bacillati</taxon>
        <taxon>Actinomycetota</taxon>
        <taxon>Actinomycetes</taxon>
        <taxon>Micrococcales</taxon>
        <taxon>Ornithinimicrobiaceae</taxon>
        <taxon>Ornithinimicrobium</taxon>
    </lineage>
</organism>
<comment type="caution">
    <text evidence="1">The sequence shown here is derived from an EMBL/GenBank/DDBJ whole genome shotgun (WGS) entry which is preliminary data.</text>
</comment>
<evidence type="ECO:0000313" key="2">
    <source>
        <dbReference type="Proteomes" id="UP000605670"/>
    </source>
</evidence>
<gene>
    <name evidence="1" type="ORF">GCM10011366_15160</name>
</gene>
<accession>A0A917BJP8</accession>
<keyword evidence="1" id="KW-0808">Transferase</keyword>
<keyword evidence="2" id="KW-1185">Reference proteome</keyword>
<reference evidence="1" key="2">
    <citation type="submission" date="2020-09" db="EMBL/GenBank/DDBJ databases">
        <authorList>
            <person name="Sun Q."/>
            <person name="Zhou Y."/>
        </authorList>
    </citation>
    <scope>NUCLEOTIDE SEQUENCE</scope>
    <source>
        <strain evidence="1">CGMCC 1.12160</strain>
    </source>
</reference>
<dbReference type="Gene3D" id="3.40.50.300">
    <property type="entry name" value="P-loop containing nucleotide triphosphate hydrolases"/>
    <property type="match status" value="1"/>
</dbReference>
<dbReference type="Proteomes" id="UP000605670">
    <property type="component" value="Unassembled WGS sequence"/>
</dbReference>
<keyword evidence="1" id="KW-0418">Kinase</keyword>
<dbReference type="EMBL" id="BMEM01000001">
    <property type="protein sequence ID" value="GGF48319.1"/>
    <property type="molecule type" value="Genomic_DNA"/>
</dbReference>
<evidence type="ECO:0000313" key="1">
    <source>
        <dbReference type="EMBL" id="GGF48319.1"/>
    </source>
</evidence>
<dbReference type="InterPro" id="IPR027417">
    <property type="entry name" value="P-loop_NTPase"/>
</dbReference>
<dbReference type="GO" id="GO:0016301">
    <property type="term" value="F:kinase activity"/>
    <property type="evidence" value="ECO:0007669"/>
    <property type="project" value="UniProtKB-KW"/>
</dbReference>
<dbReference type="AlphaFoldDB" id="A0A917BJP8"/>
<dbReference type="RefSeq" id="WP_188429242.1">
    <property type="nucleotide sequence ID" value="NZ_BAABKH010000005.1"/>
</dbReference>